<proteinExistence type="predicted"/>
<sequence>YPEPEPGSTHIDDLSSDYGETTVDGYLDKLFVQVNDIYARSQIGGRFNLLPSMQVNMSHLDEDWKARLCTAMMNPHNSPYQDYIGEINSIRNSTHADVIIYWRQSGDGGPGASGASTIPAEEDEAYIHITHWAMNPRTTAHEIGHLLGGQHHVATQSIINVSVEGGEFQEYDVRTVMSSNPPYIGYPTIRFWAFSDANATVNGTLPCGYGLEPDNCTFAEESPIGNASRSNADIMRVRAPMMAGFRNQLEPFDEFDAAVSNLHEQWQINGSQVAIAYNGSIVFQGSYGLADEESGTPVNSSSRFRIASLSKAITAAAIFTLNKSHAISLDDRIVDLIP</sequence>
<organism evidence="2">
    <name type="scientific">marine metagenome</name>
    <dbReference type="NCBI Taxonomy" id="408172"/>
    <lineage>
        <taxon>unclassified sequences</taxon>
        <taxon>metagenomes</taxon>
        <taxon>ecological metagenomes</taxon>
    </lineage>
</organism>
<dbReference type="SUPFAM" id="SSF55486">
    <property type="entry name" value="Metalloproteases ('zincins'), catalytic domain"/>
    <property type="match status" value="1"/>
</dbReference>
<evidence type="ECO:0000259" key="1">
    <source>
        <dbReference type="Pfam" id="PF00144"/>
    </source>
</evidence>
<dbReference type="PANTHER" id="PTHR46825:SF9">
    <property type="entry name" value="BETA-LACTAMASE-RELATED DOMAIN-CONTAINING PROTEIN"/>
    <property type="match status" value="1"/>
</dbReference>
<accession>A0A382PZL8</accession>
<feature type="non-terminal residue" evidence="2">
    <location>
        <position position="338"/>
    </location>
</feature>
<dbReference type="EMBL" id="UINC01110643">
    <property type="protein sequence ID" value="SVC78287.1"/>
    <property type="molecule type" value="Genomic_DNA"/>
</dbReference>
<dbReference type="SUPFAM" id="SSF56601">
    <property type="entry name" value="beta-lactamase/transpeptidase-like"/>
    <property type="match status" value="1"/>
</dbReference>
<protein>
    <recommendedName>
        <fullName evidence="1">Beta-lactamase-related domain-containing protein</fullName>
    </recommendedName>
</protein>
<dbReference type="InterPro" id="IPR001466">
    <property type="entry name" value="Beta-lactam-related"/>
</dbReference>
<reference evidence="2" key="1">
    <citation type="submission" date="2018-05" db="EMBL/GenBank/DDBJ databases">
        <authorList>
            <person name="Lanie J.A."/>
            <person name="Ng W.-L."/>
            <person name="Kazmierczak K.M."/>
            <person name="Andrzejewski T.M."/>
            <person name="Davidsen T.M."/>
            <person name="Wayne K.J."/>
            <person name="Tettelin H."/>
            <person name="Glass J.I."/>
            <person name="Rusch D."/>
            <person name="Podicherti R."/>
            <person name="Tsui H.-C.T."/>
            <person name="Winkler M.E."/>
        </authorList>
    </citation>
    <scope>NUCLEOTIDE SEQUENCE</scope>
</reference>
<dbReference type="Pfam" id="PF00144">
    <property type="entry name" value="Beta-lactamase"/>
    <property type="match status" value="1"/>
</dbReference>
<dbReference type="InterPro" id="IPR012338">
    <property type="entry name" value="Beta-lactam/transpept-like"/>
</dbReference>
<gene>
    <name evidence="2" type="ORF">METZ01_LOCUS331141</name>
</gene>
<name>A0A382PZL8_9ZZZZ</name>
<dbReference type="Gene3D" id="3.40.710.10">
    <property type="entry name" value="DD-peptidase/beta-lactamase superfamily"/>
    <property type="match status" value="1"/>
</dbReference>
<dbReference type="AlphaFoldDB" id="A0A382PZL8"/>
<evidence type="ECO:0000313" key="2">
    <source>
        <dbReference type="EMBL" id="SVC78287.1"/>
    </source>
</evidence>
<feature type="domain" description="Beta-lactamase-related" evidence="1">
    <location>
        <begin position="255"/>
        <end position="337"/>
    </location>
</feature>
<dbReference type="InterPro" id="IPR050491">
    <property type="entry name" value="AmpC-like"/>
</dbReference>
<dbReference type="PANTHER" id="PTHR46825">
    <property type="entry name" value="D-ALANYL-D-ALANINE-CARBOXYPEPTIDASE/ENDOPEPTIDASE AMPH"/>
    <property type="match status" value="1"/>
</dbReference>
<feature type="non-terminal residue" evidence="2">
    <location>
        <position position="1"/>
    </location>
</feature>